<dbReference type="Proteomes" id="UP001164632">
    <property type="component" value="Chromosome"/>
</dbReference>
<sequence>MASPWSESHRLVTKGREHSGLGPVVNGQAGKVPAAKSIPARLRKMIAAAVAGDVPRQPCRPQRSEQPQPD</sequence>
<protein>
    <submittedName>
        <fullName evidence="2">Uncharacterized protein</fullName>
    </submittedName>
</protein>
<organism evidence="2 3">
    <name type="scientific">Stutzerimonas frequens</name>
    <dbReference type="NCBI Taxonomy" id="2968969"/>
    <lineage>
        <taxon>Bacteria</taxon>
        <taxon>Pseudomonadati</taxon>
        <taxon>Pseudomonadota</taxon>
        <taxon>Gammaproteobacteria</taxon>
        <taxon>Pseudomonadales</taxon>
        <taxon>Pseudomonadaceae</taxon>
        <taxon>Stutzerimonas</taxon>
    </lineage>
</organism>
<feature type="compositionally biased region" description="Basic and acidic residues" evidence="1">
    <location>
        <begin position="7"/>
        <end position="19"/>
    </location>
</feature>
<name>A0AA47E307_9GAMM</name>
<accession>A0AA47E307</accession>
<dbReference type="EMBL" id="CP113257">
    <property type="protein sequence ID" value="WAE53003.1"/>
    <property type="molecule type" value="Genomic_DNA"/>
</dbReference>
<proteinExistence type="predicted"/>
<dbReference type="RefSeq" id="WP_267931902.1">
    <property type="nucleotide sequence ID" value="NZ_CP113257.1"/>
</dbReference>
<gene>
    <name evidence="2" type="ORF">OSV15_02065</name>
</gene>
<evidence type="ECO:0000313" key="3">
    <source>
        <dbReference type="Proteomes" id="UP001164632"/>
    </source>
</evidence>
<evidence type="ECO:0000313" key="2">
    <source>
        <dbReference type="EMBL" id="WAE53003.1"/>
    </source>
</evidence>
<evidence type="ECO:0000256" key="1">
    <source>
        <dbReference type="SAM" id="MobiDB-lite"/>
    </source>
</evidence>
<reference evidence="2" key="1">
    <citation type="submission" date="2022-11" db="EMBL/GenBank/DDBJ databases">
        <title>Genomic of Pseudomonas TF18.</title>
        <authorList>
            <person name="Liu T."/>
        </authorList>
    </citation>
    <scope>NUCLEOTIDE SEQUENCE</scope>
    <source>
        <strain evidence="2">TF18</strain>
    </source>
</reference>
<feature type="region of interest" description="Disordered" evidence="1">
    <location>
        <begin position="1"/>
        <end position="32"/>
    </location>
</feature>
<dbReference type="AlphaFoldDB" id="A0AA47E307"/>